<dbReference type="AlphaFoldDB" id="A0AAV4QCI4"/>
<dbReference type="Proteomes" id="UP001054945">
    <property type="component" value="Unassembled WGS sequence"/>
</dbReference>
<proteinExistence type="predicted"/>
<organism evidence="1 2">
    <name type="scientific">Caerostris extrusa</name>
    <name type="common">Bark spider</name>
    <name type="synonym">Caerostris bankana</name>
    <dbReference type="NCBI Taxonomy" id="172846"/>
    <lineage>
        <taxon>Eukaryota</taxon>
        <taxon>Metazoa</taxon>
        <taxon>Ecdysozoa</taxon>
        <taxon>Arthropoda</taxon>
        <taxon>Chelicerata</taxon>
        <taxon>Arachnida</taxon>
        <taxon>Araneae</taxon>
        <taxon>Araneomorphae</taxon>
        <taxon>Entelegynae</taxon>
        <taxon>Araneoidea</taxon>
        <taxon>Araneidae</taxon>
        <taxon>Caerostris</taxon>
    </lineage>
</organism>
<reference evidence="1 2" key="1">
    <citation type="submission" date="2021-06" db="EMBL/GenBank/DDBJ databases">
        <title>Caerostris extrusa draft genome.</title>
        <authorList>
            <person name="Kono N."/>
            <person name="Arakawa K."/>
        </authorList>
    </citation>
    <scope>NUCLEOTIDE SEQUENCE [LARGE SCALE GENOMIC DNA]</scope>
</reference>
<evidence type="ECO:0000313" key="2">
    <source>
        <dbReference type="Proteomes" id="UP001054945"/>
    </source>
</evidence>
<evidence type="ECO:0000313" key="1">
    <source>
        <dbReference type="EMBL" id="GIY06012.1"/>
    </source>
</evidence>
<sequence>MFGALLIIERTPALQVYLQWNHCPLSRNKSPSAKLNFAPNAPFVEMGPSRLPASEEKLKASTFIRTRRDTALSSLSLSL</sequence>
<protein>
    <recommendedName>
        <fullName evidence="3">Ycf15</fullName>
    </recommendedName>
</protein>
<comment type="caution">
    <text evidence="1">The sequence shown here is derived from an EMBL/GenBank/DDBJ whole genome shotgun (WGS) entry which is preliminary data.</text>
</comment>
<gene>
    <name evidence="1" type="ORF">CEXT_221611</name>
</gene>
<evidence type="ECO:0008006" key="3">
    <source>
        <dbReference type="Google" id="ProtNLM"/>
    </source>
</evidence>
<dbReference type="EMBL" id="BPLR01005916">
    <property type="protein sequence ID" value="GIY06012.1"/>
    <property type="molecule type" value="Genomic_DNA"/>
</dbReference>
<keyword evidence="2" id="KW-1185">Reference proteome</keyword>
<accession>A0AAV4QCI4</accession>
<name>A0AAV4QCI4_CAEEX</name>